<sequence length="71" mass="7792">MLEDGVEFENTGFGNTGCAREIMMRISEMLRVGVRNVLTGGGLNLFVWCSVLDDGVATERLPEHFSESAIL</sequence>
<reference evidence="1 2" key="1">
    <citation type="journal article" date="2011" name="J. Bacteriol.">
        <title>Genome sequence of 'Pedosphaera parvula' Ellin514, an aerobic Verrucomicrobial isolate from pasture soil.</title>
        <authorList>
            <person name="Kant R."/>
            <person name="van Passel M.W."/>
            <person name="Sangwan P."/>
            <person name="Palva A."/>
            <person name="Lucas S."/>
            <person name="Copeland A."/>
            <person name="Lapidus A."/>
            <person name="Glavina Del Rio T."/>
            <person name="Dalin E."/>
            <person name="Tice H."/>
            <person name="Bruce D."/>
            <person name="Goodwin L."/>
            <person name="Pitluck S."/>
            <person name="Chertkov O."/>
            <person name="Larimer F.W."/>
            <person name="Land M.L."/>
            <person name="Hauser L."/>
            <person name="Brettin T.S."/>
            <person name="Detter J.C."/>
            <person name="Han S."/>
            <person name="de Vos W.M."/>
            <person name="Janssen P.H."/>
            <person name="Smidt H."/>
        </authorList>
    </citation>
    <scope>NUCLEOTIDE SEQUENCE [LARGE SCALE GENOMIC DNA]</scope>
    <source>
        <strain evidence="1 2">Ellin514</strain>
    </source>
</reference>
<dbReference type="AlphaFoldDB" id="B9XPG7"/>
<evidence type="ECO:0000313" key="2">
    <source>
        <dbReference type="Proteomes" id="UP000003688"/>
    </source>
</evidence>
<dbReference type="EMBL" id="ABOX02000046">
    <property type="protein sequence ID" value="EEF58307.1"/>
    <property type="molecule type" value="Genomic_DNA"/>
</dbReference>
<gene>
    <name evidence="1" type="ORF">Cflav_PD1035</name>
</gene>
<evidence type="ECO:0000313" key="1">
    <source>
        <dbReference type="EMBL" id="EEF58307.1"/>
    </source>
</evidence>
<proteinExistence type="predicted"/>
<accession>B9XPG7</accession>
<keyword evidence="2" id="KW-1185">Reference proteome</keyword>
<dbReference type="Proteomes" id="UP000003688">
    <property type="component" value="Unassembled WGS sequence"/>
</dbReference>
<comment type="caution">
    <text evidence="1">The sequence shown here is derived from an EMBL/GenBank/DDBJ whole genome shotgun (WGS) entry which is preliminary data.</text>
</comment>
<name>B9XPG7_PEDPL</name>
<dbReference type="STRING" id="320771.Cflav_PD1035"/>
<protein>
    <submittedName>
        <fullName evidence="1">Uncharacterized protein</fullName>
    </submittedName>
</protein>
<organism evidence="1 2">
    <name type="scientific">Pedosphaera parvula (strain Ellin514)</name>
    <dbReference type="NCBI Taxonomy" id="320771"/>
    <lineage>
        <taxon>Bacteria</taxon>
        <taxon>Pseudomonadati</taxon>
        <taxon>Verrucomicrobiota</taxon>
        <taxon>Pedosphaerae</taxon>
        <taxon>Pedosphaerales</taxon>
        <taxon>Pedosphaeraceae</taxon>
        <taxon>Pedosphaera</taxon>
    </lineage>
</organism>